<dbReference type="EMBL" id="MU167817">
    <property type="protein sequence ID" value="KAG0139098.1"/>
    <property type="molecule type" value="Genomic_DNA"/>
</dbReference>
<feature type="chain" id="PRO_5040375792" evidence="1">
    <location>
        <begin position="21"/>
        <end position="75"/>
    </location>
</feature>
<sequence>MNRFILFTTLILIFTNLSTSAEILCDEKRANKHGKLNQDHCQRALDKFQSNKDGYITYSKSSNRKSCFESQVNNK</sequence>
<evidence type="ECO:0000313" key="2">
    <source>
        <dbReference type="EMBL" id="KAG0139098.1"/>
    </source>
</evidence>
<organism evidence="2 3">
    <name type="scientific">Cronartium quercuum f. sp. fusiforme G11</name>
    <dbReference type="NCBI Taxonomy" id="708437"/>
    <lineage>
        <taxon>Eukaryota</taxon>
        <taxon>Fungi</taxon>
        <taxon>Dikarya</taxon>
        <taxon>Basidiomycota</taxon>
        <taxon>Pucciniomycotina</taxon>
        <taxon>Pucciniomycetes</taxon>
        <taxon>Pucciniales</taxon>
        <taxon>Coleosporiaceae</taxon>
        <taxon>Cronartium</taxon>
    </lineage>
</organism>
<feature type="signal peptide" evidence="1">
    <location>
        <begin position="1"/>
        <end position="20"/>
    </location>
</feature>
<gene>
    <name evidence="2" type="ORF">CROQUDRAFT_102185</name>
</gene>
<keyword evidence="3" id="KW-1185">Reference proteome</keyword>
<accession>A0A9P6N7Y6</accession>
<reference evidence="2" key="1">
    <citation type="submission" date="2013-11" db="EMBL/GenBank/DDBJ databases">
        <title>Genome sequence of the fusiform rust pathogen reveals effectors for host alternation and coevolution with pine.</title>
        <authorList>
            <consortium name="DOE Joint Genome Institute"/>
            <person name="Smith K."/>
            <person name="Pendleton A."/>
            <person name="Kubisiak T."/>
            <person name="Anderson C."/>
            <person name="Salamov A."/>
            <person name="Aerts A."/>
            <person name="Riley R."/>
            <person name="Clum A."/>
            <person name="Lindquist E."/>
            <person name="Ence D."/>
            <person name="Campbell M."/>
            <person name="Kronenberg Z."/>
            <person name="Feau N."/>
            <person name="Dhillon B."/>
            <person name="Hamelin R."/>
            <person name="Burleigh J."/>
            <person name="Smith J."/>
            <person name="Yandell M."/>
            <person name="Nelson C."/>
            <person name="Grigoriev I."/>
            <person name="Davis J."/>
        </authorList>
    </citation>
    <scope>NUCLEOTIDE SEQUENCE</scope>
    <source>
        <strain evidence="2">G11</strain>
    </source>
</reference>
<keyword evidence="1" id="KW-0732">Signal</keyword>
<comment type="caution">
    <text evidence="2">The sequence shown here is derived from an EMBL/GenBank/DDBJ whole genome shotgun (WGS) entry which is preliminary data.</text>
</comment>
<protein>
    <submittedName>
        <fullName evidence="2">Uncharacterized protein</fullName>
    </submittedName>
</protein>
<dbReference type="Proteomes" id="UP000886653">
    <property type="component" value="Unassembled WGS sequence"/>
</dbReference>
<evidence type="ECO:0000313" key="3">
    <source>
        <dbReference type="Proteomes" id="UP000886653"/>
    </source>
</evidence>
<evidence type="ECO:0000256" key="1">
    <source>
        <dbReference type="SAM" id="SignalP"/>
    </source>
</evidence>
<proteinExistence type="predicted"/>
<name>A0A9P6N7Y6_9BASI</name>
<dbReference type="AlphaFoldDB" id="A0A9P6N7Y6"/>